<gene>
    <name evidence="2" type="ORF">SAMN02745134_02046</name>
</gene>
<organism evidence="2 3">
    <name type="scientific">Clostridium acidisoli DSM 12555</name>
    <dbReference type="NCBI Taxonomy" id="1121291"/>
    <lineage>
        <taxon>Bacteria</taxon>
        <taxon>Bacillati</taxon>
        <taxon>Bacillota</taxon>
        <taxon>Clostridia</taxon>
        <taxon>Eubacteriales</taxon>
        <taxon>Clostridiaceae</taxon>
        <taxon>Clostridium</taxon>
    </lineage>
</organism>
<evidence type="ECO:0000313" key="3">
    <source>
        <dbReference type="Proteomes" id="UP000192468"/>
    </source>
</evidence>
<dbReference type="AlphaFoldDB" id="A0A1W1XIZ2"/>
<keyword evidence="1" id="KW-0472">Membrane</keyword>
<feature type="transmembrane region" description="Helical" evidence="1">
    <location>
        <begin position="12"/>
        <end position="30"/>
    </location>
</feature>
<dbReference type="OrthoDB" id="1908878at2"/>
<keyword evidence="1" id="KW-0812">Transmembrane</keyword>
<evidence type="ECO:0000256" key="1">
    <source>
        <dbReference type="SAM" id="Phobius"/>
    </source>
</evidence>
<evidence type="ECO:0000313" key="2">
    <source>
        <dbReference type="EMBL" id="SMC23950.1"/>
    </source>
</evidence>
<reference evidence="2 3" key="1">
    <citation type="submission" date="2017-04" db="EMBL/GenBank/DDBJ databases">
        <authorList>
            <person name="Afonso C.L."/>
            <person name="Miller P.J."/>
            <person name="Scott M.A."/>
            <person name="Spackman E."/>
            <person name="Goraichik I."/>
            <person name="Dimitrov K.M."/>
            <person name="Suarez D.L."/>
            <person name="Swayne D.E."/>
        </authorList>
    </citation>
    <scope>NUCLEOTIDE SEQUENCE [LARGE SCALE GENOMIC DNA]</scope>
    <source>
        <strain evidence="2 3">DSM 12555</strain>
    </source>
</reference>
<dbReference type="Proteomes" id="UP000192468">
    <property type="component" value="Unassembled WGS sequence"/>
</dbReference>
<dbReference type="EMBL" id="FWXH01000006">
    <property type="protein sequence ID" value="SMC23950.1"/>
    <property type="molecule type" value="Genomic_DNA"/>
</dbReference>
<dbReference type="RefSeq" id="WP_084115744.1">
    <property type="nucleotide sequence ID" value="NZ_FWXH01000006.1"/>
</dbReference>
<protein>
    <submittedName>
        <fullName evidence="2">Uncharacterized protein</fullName>
    </submittedName>
</protein>
<proteinExistence type="predicted"/>
<name>A0A1W1XIZ2_9CLOT</name>
<sequence length="166" mass="18705">MNDKHYSLKKLNKVIAVALIVIISLTVWGITKRFNYQKNIIEAGIKEKVIKKSNNISICYNVTIGDEVGKVNIDVINAAIQGMFDYACTEHLNVVYPMNTYVLITNVQEISKDNFKVNFASKEKETDNYPTIGYSFVTVQRQESGSYKGIITNVGGSIIRENKQSK</sequence>
<keyword evidence="1" id="KW-1133">Transmembrane helix</keyword>
<accession>A0A1W1XIZ2</accession>
<dbReference type="STRING" id="1121291.SAMN02745134_02046"/>
<keyword evidence="3" id="KW-1185">Reference proteome</keyword>